<gene>
    <name evidence="2" type="ORF">EW145_g98</name>
</gene>
<organism evidence="2 3">
    <name type="scientific">Phellinidium pouzarii</name>
    <dbReference type="NCBI Taxonomy" id="167371"/>
    <lineage>
        <taxon>Eukaryota</taxon>
        <taxon>Fungi</taxon>
        <taxon>Dikarya</taxon>
        <taxon>Basidiomycota</taxon>
        <taxon>Agaricomycotina</taxon>
        <taxon>Agaricomycetes</taxon>
        <taxon>Hymenochaetales</taxon>
        <taxon>Hymenochaetaceae</taxon>
        <taxon>Phellinidium</taxon>
    </lineage>
</organism>
<comment type="caution">
    <text evidence="2">The sequence shown here is derived from an EMBL/GenBank/DDBJ whole genome shotgun (WGS) entry which is preliminary data.</text>
</comment>
<sequence>MSERDGTAIARDVKTVVNTTAGADVVVVAGLKGSYIFHTAAAQRKQDGSLPRTAYQLQITRSRYHGAHFRLMGLFTRRKEHISRGLAMQEEADRERRRERRRRQRELAEEGLAVRLGAKTVLHPRDSHRHRRHGHRREDSGIPIMHAADVTHDHPNGHGVHIVRPGSMRHGYGRHNAIPVMRSEGGRHAYYDDGGVPIMRSEGSHPSHRNTDPVIPVARSTSRHDQRYAGSQAGHGLRRSSRHGQRHHRSH</sequence>
<dbReference type="EMBL" id="SGPK01000002">
    <property type="protein sequence ID" value="THH12255.1"/>
    <property type="molecule type" value="Genomic_DNA"/>
</dbReference>
<evidence type="ECO:0000256" key="1">
    <source>
        <dbReference type="SAM" id="MobiDB-lite"/>
    </source>
</evidence>
<accession>A0A4S4LK84</accession>
<feature type="region of interest" description="Disordered" evidence="1">
    <location>
        <begin position="85"/>
        <end position="105"/>
    </location>
</feature>
<evidence type="ECO:0000313" key="3">
    <source>
        <dbReference type="Proteomes" id="UP000308199"/>
    </source>
</evidence>
<protein>
    <submittedName>
        <fullName evidence="2">Uncharacterized protein</fullName>
    </submittedName>
</protein>
<dbReference type="Proteomes" id="UP000308199">
    <property type="component" value="Unassembled WGS sequence"/>
</dbReference>
<dbReference type="AlphaFoldDB" id="A0A4S4LK84"/>
<proteinExistence type="predicted"/>
<feature type="compositionally biased region" description="Basic residues" evidence="1">
    <location>
        <begin position="236"/>
        <end position="251"/>
    </location>
</feature>
<reference evidence="2 3" key="1">
    <citation type="submission" date="2019-02" db="EMBL/GenBank/DDBJ databases">
        <title>Genome sequencing of the rare red list fungi Phellinidium pouzarii.</title>
        <authorList>
            <person name="Buettner E."/>
            <person name="Kellner H."/>
        </authorList>
    </citation>
    <scope>NUCLEOTIDE SEQUENCE [LARGE SCALE GENOMIC DNA]</scope>
    <source>
        <strain evidence="2 3">DSM 108285</strain>
    </source>
</reference>
<feature type="compositionally biased region" description="Basic and acidic residues" evidence="1">
    <location>
        <begin position="202"/>
        <end position="211"/>
    </location>
</feature>
<name>A0A4S4LK84_9AGAM</name>
<keyword evidence="3" id="KW-1185">Reference proteome</keyword>
<evidence type="ECO:0000313" key="2">
    <source>
        <dbReference type="EMBL" id="THH12255.1"/>
    </source>
</evidence>
<feature type="region of interest" description="Disordered" evidence="1">
    <location>
        <begin position="199"/>
        <end position="251"/>
    </location>
</feature>
<dbReference type="OrthoDB" id="3268793at2759"/>